<dbReference type="EMBL" id="QMKK01000022">
    <property type="protein sequence ID" value="RAX42400.1"/>
    <property type="molecule type" value="Genomic_DNA"/>
</dbReference>
<name>A0A329YN07_RHITR</name>
<dbReference type="Proteomes" id="UP000251205">
    <property type="component" value="Unassembled WGS sequence"/>
</dbReference>
<proteinExistence type="predicted"/>
<dbReference type="AlphaFoldDB" id="A0A329YN07"/>
<accession>A0A329YN07</accession>
<evidence type="ECO:0000313" key="2">
    <source>
        <dbReference type="Proteomes" id="UP000251205"/>
    </source>
</evidence>
<sequence length="189" mass="21046">MTTGLLHIDDRDWVQVRRAIERLPGEIKTKAMSRAMRRMTQMARTAIVDSNAKQVKLPKEVIGSLTTAAFNAGGNTSKVVVESGWIPLRRLGAVQDASGVYVNLRGSYRHAFIAAFKSGHVGVLRRIPGTSMLSNPRKEQIRELFGPNPAHAITNNPDVYLEVIAGLIEDRLYPRYVHELDFIISRAGR</sequence>
<organism evidence="1 2">
    <name type="scientific">Rhizobium tropici</name>
    <dbReference type="NCBI Taxonomy" id="398"/>
    <lineage>
        <taxon>Bacteria</taxon>
        <taxon>Pseudomonadati</taxon>
        <taxon>Pseudomonadota</taxon>
        <taxon>Alphaproteobacteria</taxon>
        <taxon>Hyphomicrobiales</taxon>
        <taxon>Rhizobiaceae</taxon>
        <taxon>Rhizobium/Agrobacterium group</taxon>
        <taxon>Rhizobium</taxon>
    </lineage>
</organism>
<dbReference type="OrthoDB" id="8403836at2"/>
<dbReference type="RefSeq" id="WP_112340886.1">
    <property type="nucleotide sequence ID" value="NZ_QMKK01000022.1"/>
</dbReference>
<gene>
    <name evidence="1" type="ORF">DQ393_06040</name>
</gene>
<comment type="caution">
    <text evidence="1">The sequence shown here is derived from an EMBL/GenBank/DDBJ whole genome shotgun (WGS) entry which is preliminary data.</text>
</comment>
<protein>
    <submittedName>
        <fullName evidence="1">Uncharacterized protein</fullName>
    </submittedName>
</protein>
<evidence type="ECO:0000313" key="1">
    <source>
        <dbReference type="EMBL" id="RAX42400.1"/>
    </source>
</evidence>
<reference evidence="1 2" key="1">
    <citation type="submission" date="2018-06" db="EMBL/GenBank/DDBJ databases">
        <title>Whole Genome Sequence of an efficient microsymbiont, Rhizobium tropici.</title>
        <authorList>
            <person name="Srinivasan R."/>
            <person name="Singh H.V."/>
            <person name="Srivastava R."/>
            <person name="Kumari B."/>
            <person name="Radhakrishna A."/>
        </authorList>
    </citation>
    <scope>NUCLEOTIDE SEQUENCE [LARGE SCALE GENOMIC DNA]</scope>
    <source>
        <strain evidence="1 2">IGFRI Rhizo-19</strain>
    </source>
</reference>